<name>A0A8H3Z9H6_VENIN</name>
<dbReference type="PANTHER" id="PTHR43798">
    <property type="entry name" value="MONOACYLGLYCEROL LIPASE"/>
    <property type="match status" value="1"/>
</dbReference>
<dbReference type="GO" id="GO:0046464">
    <property type="term" value="P:acylglycerol catabolic process"/>
    <property type="evidence" value="ECO:0007669"/>
    <property type="project" value="TreeGrafter"/>
</dbReference>
<evidence type="ECO:0000313" key="3">
    <source>
        <dbReference type="Proteomes" id="UP000490939"/>
    </source>
</evidence>
<sequence>MATQETARTQFITANEIKFAYRLIGQPTDNKPPLLMLNHFRSKIDLWDPLLINSLVATGRQLITYDYAGMGHSSGSIEPSIKAFSKNVIAFLHALLPTLQTAQIDVLGFSLGGYVAQQLALDAPSLVRKLVLAGTGPSLGPGLEKPMAEVQSAIMADPPDGTAIADAFFPSFVAREAGAAWLTRIINARHSIAGTPGEPASAFFLSGATLPILIETYLKWDADPIPFALLQTVQKEALVTAGKNDLIAPTRNSYVLSRQLPRASFVVFPGSGHGHLFQFAEAYAKLVGGFLDGEWPVPPVSFGAIAAQ</sequence>
<dbReference type="Pfam" id="PF00561">
    <property type="entry name" value="Abhydrolase_1"/>
    <property type="match status" value="1"/>
</dbReference>
<reference evidence="2 3" key="1">
    <citation type="submission" date="2019-07" db="EMBL/GenBank/DDBJ databases">
        <title>Venturia inaequalis Genome Resource.</title>
        <authorList>
            <person name="Lichtner F.J."/>
        </authorList>
    </citation>
    <scope>NUCLEOTIDE SEQUENCE [LARGE SCALE GENOMIC DNA]</scope>
    <source>
        <strain evidence="2 3">DMI_063113</strain>
    </source>
</reference>
<comment type="caution">
    <text evidence="2">The sequence shown here is derived from an EMBL/GenBank/DDBJ whole genome shotgun (WGS) entry which is preliminary data.</text>
</comment>
<dbReference type="Proteomes" id="UP000490939">
    <property type="component" value="Unassembled WGS sequence"/>
</dbReference>
<dbReference type="PRINTS" id="PR00111">
    <property type="entry name" value="ABHYDROLASE"/>
</dbReference>
<dbReference type="Gene3D" id="3.40.50.1820">
    <property type="entry name" value="alpha/beta hydrolase"/>
    <property type="match status" value="1"/>
</dbReference>
<dbReference type="InterPro" id="IPR000073">
    <property type="entry name" value="AB_hydrolase_1"/>
</dbReference>
<dbReference type="GO" id="GO:0047372">
    <property type="term" value="F:monoacylglycerol lipase activity"/>
    <property type="evidence" value="ECO:0007669"/>
    <property type="project" value="TreeGrafter"/>
</dbReference>
<accession>A0A8H3Z9H6</accession>
<dbReference type="EMBL" id="WNWR01000218">
    <property type="protein sequence ID" value="KAE9988148.1"/>
    <property type="molecule type" value="Genomic_DNA"/>
</dbReference>
<dbReference type="InterPro" id="IPR050266">
    <property type="entry name" value="AB_hydrolase_sf"/>
</dbReference>
<evidence type="ECO:0000313" key="2">
    <source>
        <dbReference type="EMBL" id="KAE9988148.1"/>
    </source>
</evidence>
<organism evidence="2 3">
    <name type="scientific">Venturia inaequalis</name>
    <name type="common">Apple scab fungus</name>
    <dbReference type="NCBI Taxonomy" id="5025"/>
    <lineage>
        <taxon>Eukaryota</taxon>
        <taxon>Fungi</taxon>
        <taxon>Dikarya</taxon>
        <taxon>Ascomycota</taxon>
        <taxon>Pezizomycotina</taxon>
        <taxon>Dothideomycetes</taxon>
        <taxon>Pleosporomycetidae</taxon>
        <taxon>Venturiales</taxon>
        <taxon>Venturiaceae</taxon>
        <taxon>Venturia</taxon>
    </lineage>
</organism>
<dbReference type="GO" id="GO:0016020">
    <property type="term" value="C:membrane"/>
    <property type="evidence" value="ECO:0007669"/>
    <property type="project" value="TreeGrafter"/>
</dbReference>
<evidence type="ECO:0000259" key="1">
    <source>
        <dbReference type="Pfam" id="PF00561"/>
    </source>
</evidence>
<gene>
    <name evidence="2" type="ORF">EG327_003470</name>
</gene>
<protein>
    <recommendedName>
        <fullName evidence="1">AB hydrolase-1 domain-containing protein</fullName>
    </recommendedName>
</protein>
<feature type="domain" description="AB hydrolase-1" evidence="1">
    <location>
        <begin position="40"/>
        <end position="274"/>
    </location>
</feature>
<keyword evidence="3" id="KW-1185">Reference proteome</keyword>
<dbReference type="PANTHER" id="PTHR43798:SF5">
    <property type="entry name" value="MONOACYLGLYCEROL LIPASE ABHD6"/>
    <property type="match status" value="1"/>
</dbReference>
<dbReference type="InterPro" id="IPR029058">
    <property type="entry name" value="AB_hydrolase_fold"/>
</dbReference>
<proteinExistence type="predicted"/>
<dbReference type="SUPFAM" id="SSF53474">
    <property type="entry name" value="alpha/beta-Hydrolases"/>
    <property type="match status" value="1"/>
</dbReference>
<dbReference type="AlphaFoldDB" id="A0A8H3Z9H6"/>